<keyword evidence="5" id="KW-1185">Reference proteome</keyword>
<sequence length="275" mass="31839">MGNNFYRDKNEYAISTYLFENWDLESALHSVAAHGFNSVELWADESHHVDPRSLADEHKVRALLKEYNIRVHSIHTPFRKFRPFDSIEEARAHRINVKKASIDFCGRFEIPIAVIHACDRKEYNASKADIPYLHDALTELADYAHKQGVKLALENIPSGKNKDDEVLCTLINQHALFGDIKNLYFCLDIGHVTITSNDMQKEIETVEPERLITFHIHNNDGKSDSHRLPDDGIIDWPKWHDMIRNRGFKDQFVFEICEYGNPFAKMDAISALFKE</sequence>
<dbReference type="PANTHER" id="PTHR12110">
    <property type="entry name" value="HYDROXYPYRUVATE ISOMERASE"/>
    <property type="match status" value="1"/>
</dbReference>
<dbReference type="Proteomes" id="UP000016412">
    <property type="component" value="Unassembled WGS sequence"/>
</dbReference>
<evidence type="ECO:0000313" key="4">
    <source>
        <dbReference type="Proteomes" id="UP000016412"/>
    </source>
</evidence>
<dbReference type="SUPFAM" id="SSF51658">
    <property type="entry name" value="Xylose isomerase-like"/>
    <property type="match status" value="1"/>
</dbReference>
<dbReference type="STRING" id="1125725.HMPREF1325_0861"/>
<organism evidence="2 4">
    <name type="scientific">Treponema socranskii subsp. socranskii VPI DR56BR1116 = ATCC 35536</name>
    <dbReference type="NCBI Taxonomy" id="1125725"/>
    <lineage>
        <taxon>Bacteria</taxon>
        <taxon>Pseudomonadati</taxon>
        <taxon>Spirochaetota</taxon>
        <taxon>Spirochaetia</taxon>
        <taxon>Spirochaetales</taxon>
        <taxon>Treponemataceae</taxon>
        <taxon>Treponema</taxon>
    </lineage>
</organism>
<dbReference type="OrthoDB" id="9801960at2"/>
<dbReference type="EMBL" id="AVQI01000068">
    <property type="protein sequence ID" value="ERK00134.1"/>
    <property type="molecule type" value="Genomic_DNA"/>
</dbReference>
<dbReference type="PATRIC" id="fig|1125725.3.peg.1111"/>
<dbReference type="Pfam" id="PF01261">
    <property type="entry name" value="AP_endonuc_2"/>
    <property type="match status" value="1"/>
</dbReference>
<dbReference type="PANTHER" id="PTHR12110:SF21">
    <property type="entry name" value="XYLOSE ISOMERASE-LIKE TIM BARREL DOMAIN-CONTAINING PROTEIN"/>
    <property type="match status" value="1"/>
</dbReference>
<feature type="domain" description="Xylose isomerase-like TIM barrel" evidence="1">
    <location>
        <begin position="30"/>
        <end position="260"/>
    </location>
</feature>
<evidence type="ECO:0000313" key="2">
    <source>
        <dbReference type="EMBL" id="ERF60903.1"/>
    </source>
</evidence>
<dbReference type="InterPro" id="IPR013022">
    <property type="entry name" value="Xyl_isomerase-like_TIM-brl"/>
</dbReference>
<dbReference type="InterPro" id="IPR050312">
    <property type="entry name" value="IolE/XylAMocC-like"/>
</dbReference>
<evidence type="ECO:0000313" key="5">
    <source>
        <dbReference type="Proteomes" id="UP000016646"/>
    </source>
</evidence>
<dbReference type="InterPro" id="IPR036237">
    <property type="entry name" value="Xyl_isomerase-like_sf"/>
</dbReference>
<accession>U1FM22</accession>
<protein>
    <submittedName>
        <fullName evidence="2">Xylose isomerase-like TIM barrel domain protein</fullName>
    </submittedName>
</protein>
<dbReference type="Gene3D" id="3.20.20.150">
    <property type="entry name" value="Divalent-metal-dependent TIM barrel enzymes"/>
    <property type="match status" value="1"/>
</dbReference>
<dbReference type="eggNOG" id="COG1082">
    <property type="taxonomic scope" value="Bacteria"/>
</dbReference>
<evidence type="ECO:0000313" key="3">
    <source>
        <dbReference type="EMBL" id="ERK00134.1"/>
    </source>
</evidence>
<evidence type="ECO:0000259" key="1">
    <source>
        <dbReference type="Pfam" id="PF01261"/>
    </source>
</evidence>
<name>U1FM22_TRESO</name>
<dbReference type="RefSeq" id="WP_021330118.1">
    <property type="nucleotide sequence ID" value="NZ_AUZJ01000023.1"/>
</dbReference>
<dbReference type="Proteomes" id="UP000016646">
    <property type="component" value="Unassembled WGS sequence"/>
</dbReference>
<proteinExistence type="predicted"/>
<keyword evidence="2" id="KW-0413">Isomerase</keyword>
<gene>
    <name evidence="3" type="ORF">HMPREF0860_2150</name>
    <name evidence="2" type="ORF">HMPREF1325_0861</name>
</gene>
<reference evidence="4 5" key="1">
    <citation type="submission" date="2013-08" db="EMBL/GenBank/DDBJ databases">
        <authorList>
            <person name="Durkin A.S."/>
            <person name="Haft D.R."/>
            <person name="McCorrison J."/>
            <person name="Torralba M."/>
            <person name="Gillis M."/>
            <person name="Haft D.H."/>
            <person name="Methe B."/>
            <person name="Sutton G."/>
            <person name="Nelson K.E."/>
        </authorList>
    </citation>
    <scope>NUCLEOTIDE SEQUENCE [LARGE SCALE GENOMIC DNA]</scope>
    <source>
        <strain evidence="3 5">ATCC 35536</strain>
        <strain evidence="2 4">VPI DR56BR1116</strain>
    </source>
</reference>
<dbReference type="EMBL" id="AUZJ01000023">
    <property type="protein sequence ID" value="ERF60903.1"/>
    <property type="molecule type" value="Genomic_DNA"/>
</dbReference>
<dbReference type="GO" id="GO:0016853">
    <property type="term" value="F:isomerase activity"/>
    <property type="evidence" value="ECO:0007669"/>
    <property type="project" value="UniProtKB-KW"/>
</dbReference>
<dbReference type="AlphaFoldDB" id="U1FM22"/>
<comment type="caution">
    <text evidence="2">The sequence shown here is derived from an EMBL/GenBank/DDBJ whole genome shotgun (WGS) entry which is preliminary data.</text>
</comment>